<protein>
    <submittedName>
        <fullName evidence="1">Uncharacterized protein</fullName>
    </submittedName>
</protein>
<evidence type="ECO:0000313" key="1">
    <source>
        <dbReference type="EMBL" id="GHE40733.1"/>
    </source>
</evidence>
<dbReference type="Proteomes" id="UP000608024">
    <property type="component" value="Unassembled WGS sequence"/>
</dbReference>
<reference evidence="1" key="1">
    <citation type="journal article" date="2014" name="Int. J. Syst. Evol. Microbiol.">
        <title>Complete genome sequence of Corynebacterium casei LMG S-19264T (=DSM 44701T), isolated from a smear-ripened cheese.</title>
        <authorList>
            <consortium name="US DOE Joint Genome Institute (JGI-PGF)"/>
            <person name="Walter F."/>
            <person name="Albersmeier A."/>
            <person name="Kalinowski J."/>
            <person name="Ruckert C."/>
        </authorList>
    </citation>
    <scope>NUCLEOTIDE SEQUENCE</scope>
    <source>
        <strain evidence="1">JCM 4784</strain>
    </source>
</reference>
<comment type="caution">
    <text evidence="1">The sequence shown here is derived from an EMBL/GenBank/DDBJ whole genome shotgun (WGS) entry which is preliminary data.</text>
</comment>
<evidence type="ECO:0000313" key="2">
    <source>
        <dbReference type="Proteomes" id="UP000608024"/>
    </source>
</evidence>
<reference evidence="1" key="2">
    <citation type="submission" date="2020-09" db="EMBL/GenBank/DDBJ databases">
        <authorList>
            <person name="Sun Q."/>
            <person name="Ohkuma M."/>
        </authorList>
    </citation>
    <scope>NUCLEOTIDE SEQUENCE</scope>
    <source>
        <strain evidence="1">JCM 4784</strain>
    </source>
</reference>
<proteinExistence type="predicted"/>
<dbReference type="EMBL" id="BNBT01000007">
    <property type="protein sequence ID" value="GHE40733.1"/>
    <property type="molecule type" value="Genomic_DNA"/>
</dbReference>
<organism evidence="1 2">
    <name type="scientific">Streptomyces longispororuber</name>
    <dbReference type="NCBI Taxonomy" id="68230"/>
    <lineage>
        <taxon>Bacteria</taxon>
        <taxon>Bacillati</taxon>
        <taxon>Actinomycetota</taxon>
        <taxon>Actinomycetes</taxon>
        <taxon>Kitasatosporales</taxon>
        <taxon>Streptomycetaceae</taxon>
        <taxon>Streptomyces</taxon>
    </lineage>
</organism>
<accession>A0A918Z8W3</accession>
<gene>
    <name evidence="1" type="ORF">GCM10018785_07810</name>
</gene>
<name>A0A918Z8W3_9ACTN</name>
<keyword evidence="2" id="KW-1185">Reference proteome</keyword>
<dbReference type="AlphaFoldDB" id="A0A918Z8W3"/>
<sequence>MSTQPTASAADLVRADDFVRAHDPASAADPVSAADPASLLGDALHTEVVEHFAAATGAPREYVERQVTECLRYLYLVSLHPDRLGGLFLPVEQEIDEIWHYLILQTREYRALCEQRLPGGFFVEHRSIAYEEYQREPGRERAVEQALRWIPLYVRAFGPFDEGALPHWTVVRFLHERLDMSLAEISALSPAAEPQGSGGT</sequence>
<dbReference type="RefSeq" id="WP_229925366.1">
    <property type="nucleotide sequence ID" value="NZ_BNBT01000007.1"/>
</dbReference>